<name>A0ABX2AM91_9BACT</name>
<dbReference type="Gene3D" id="3.60.10.10">
    <property type="entry name" value="Endonuclease/exonuclease/phosphatase"/>
    <property type="match status" value="1"/>
</dbReference>
<sequence length="225" mass="26517">MKILSYNINKCTQKKIDYVLSMDADIMVLPECARYDQIKLPKGVSMEWIGNNSVLWKGLGVIWRNQHEVVIAPWYNNEHKYILPLIVDRSFLLFATWPTIIPTRKNTYPQILLSALKEYEKYIVTYPTLICGDFNCFIGQSGVSKKTGTFEQCIEFLQEKRLFSLYHERNGEEFGKESKATYYHLFKEDKPFFIDFAFTNIQTFAYELGRWNKEMSDHCPQMIVL</sequence>
<dbReference type="InterPro" id="IPR036691">
    <property type="entry name" value="Endo/exonu/phosph_ase_sf"/>
</dbReference>
<organism evidence="1 2">
    <name type="scientific">Xylanibacter muris</name>
    <dbReference type="NCBI Taxonomy" id="2736290"/>
    <lineage>
        <taxon>Bacteria</taxon>
        <taxon>Pseudomonadati</taxon>
        <taxon>Bacteroidota</taxon>
        <taxon>Bacteroidia</taxon>
        <taxon>Bacteroidales</taxon>
        <taxon>Prevotellaceae</taxon>
        <taxon>Xylanibacter</taxon>
    </lineage>
</organism>
<keyword evidence="1" id="KW-0540">Nuclease</keyword>
<dbReference type="RefSeq" id="WP_172275683.1">
    <property type="nucleotide sequence ID" value="NZ_CASGMU010000006.1"/>
</dbReference>
<proteinExistence type="predicted"/>
<evidence type="ECO:0000313" key="1">
    <source>
        <dbReference type="EMBL" id="NPD92346.1"/>
    </source>
</evidence>
<dbReference type="EMBL" id="JABKKF010000007">
    <property type="protein sequence ID" value="NPD92346.1"/>
    <property type="molecule type" value="Genomic_DNA"/>
</dbReference>
<keyword evidence="2" id="KW-1185">Reference proteome</keyword>
<dbReference type="Proteomes" id="UP000714420">
    <property type="component" value="Unassembled WGS sequence"/>
</dbReference>
<accession>A0ABX2AM91</accession>
<comment type="caution">
    <text evidence="1">The sequence shown here is derived from an EMBL/GenBank/DDBJ whole genome shotgun (WGS) entry which is preliminary data.</text>
</comment>
<protein>
    <submittedName>
        <fullName evidence="1">Endonuclease/exonuclease/phosphatase family protein</fullName>
    </submittedName>
</protein>
<keyword evidence="1" id="KW-0255">Endonuclease</keyword>
<gene>
    <name evidence="1" type="ORF">HPS56_08315</name>
</gene>
<dbReference type="GO" id="GO:0004519">
    <property type="term" value="F:endonuclease activity"/>
    <property type="evidence" value="ECO:0007669"/>
    <property type="project" value="UniProtKB-KW"/>
</dbReference>
<keyword evidence="1" id="KW-0378">Hydrolase</keyword>
<reference evidence="1 2" key="1">
    <citation type="submission" date="2020-05" db="EMBL/GenBank/DDBJ databases">
        <title>Distinct polysaccharide utilization as determinants for interspecies competition between intestinal Prevotella spp.</title>
        <authorList>
            <person name="Galvez E.J.C."/>
            <person name="Iljazovic A."/>
            <person name="Strowig T."/>
        </authorList>
    </citation>
    <scope>NUCLEOTIDE SEQUENCE [LARGE SCALE GENOMIC DNA]</scope>
    <source>
        <strain evidence="1 2">PMUR</strain>
    </source>
</reference>
<dbReference type="SUPFAM" id="SSF56219">
    <property type="entry name" value="DNase I-like"/>
    <property type="match status" value="1"/>
</dbReference>
<evidence type="ECO:0000313" key="2">
    <source>
        <dbReference type="Proteomes" id="UP000714420"/>
    </source>
</evidence>